<proteinExistence type="predicted"/>
<dbReference type="EMBL" id="CAJGYM010000010">
    <property type="protein sequence ID" value="CAD6189051.1"/>
    <property type="molecule type" value="Genomic_DNA"/>
</dbReference>
<organism evidence="2 3">
    <name type="scientific">Caenorhabditis auriculariae</name>
    <dbReference type="NCBI Taxonomy" id="2777116"/>
    <lineage>
        <taxon>Eukaryota</taxon>
        <taxon>Metazoa</taxon>
        <taxon>Ecdysozoa</taxon>
        <taxon>Nematoda</taxon>
        <taxon>Chromadorea</taxon>
        <taxon>Rhabditida</taxon>
        <taxon>Rhabditina</taxon>
        <taxon>Rhabditomorpha</taxon>
        <taxon>Rhabditoidea</taxon>
        <taxon>Rhabditidae</taxon>
        <taxon>Peloderinae</taxon>
        <taxon>Caenorhabditis</taxon>
    </lineage>
</organism>
<accession>A0A8S1H0H1</accession>
<reference evidence="2" key="1">
    <citation type="submission" date="2020-10" db="EMBL/GenBank/DDBJ databases">
        <authorList>
            <person name="Kikuchi T."/>
        </authorList>
    </citation>
    <scope>NUCLEOTIDE SEQUENCE</scope>
    <source>
        <strain evidence="2">NKZ352</strain>
    </source>
</reference>
<name>A0A8S1H0H1_9PELO</name>
<protein>
    <submittedName>
        <fullName evidence="2">Uncharacterized protein</fullName>
    </submittedName>
</protein>
<gene>
    <name evidence="2" type="ORF">CAUJ_LOCUS4970</name>
</gene>
<evidence type="ECO:0000313" key="3">
    <source>
        <dbReference type="Proteomes" id="UP000835052"/>
    </source>
</evidence>
<keyword evidence="1" id="KW-0472">Membrane</keyword>
<dbReference type="Proteomes" id="UP000835052">
    <property type="component" value="Unassembled WGS sequence"/>
</dbReference>
<feature type="transmembrane region" description="Helical" evidence="1">
    <location>
        <begin position="79"/>
        <end position="102"/>
    </location>
</feature>
<evidence type="ECO:0000256" key="1">
    <source>
        <dbReference type="SAM" id="Phobius"/>
    </source>
</evidence>
<comment type="caution">
    <text evidence="2">The sequence shown here is derived from an EMBL/GenBank/DDBJ whole genome shotgun (WGS) entry which is preliminary data.</text>
</comment>
<keyword evidence="1" id="KW-0812">Transmembrane</keyword>
<keyword evidence="1" id="KW-1133">Transmembrane helix</keyword>
<sequence>MGEREVNLPQLFSDVSRTISGISNIMGTNPEMHGEEGSTASGGGGGIFGNTCFKACGMEDIQFAARAAGDMFTTIRTCVLLSTVASLLLLLLLALTIIFLLCTQSSLSKRFTLPSVFRRVVSTGNTTSQQPK</sequence>
<dbReference type="OrthoDB" id="5824328at2759"/>
<evidence type="ECO:0000313" key="2">
    <source>
        <dbReference type="EMBL" id="CAD6189051.1"/>
    </source>
</evidence>
<dbReference type="AlphaFoldDB" id="A0A8S1H0H1"/>
<keyword evidence="3" id="KW-1185">Reference proteome</keyword>